<dbReference type="AlphaFoldDB" id="A0A316ZH14"/>
<organism evidence="2 3">
    <name type="scientific">Tilletiopsis washingtonensis</name>
    <dbReference type="NCBI Taxonomy" id="58919"/>
    <lineage>
        <taxon>Eukaryota</taxon>
        <taxon>Fungi</taxon>
        <taxon>Dikarya</taxon>
        <taxon>Basidiomycota</taxon>
        <taxon>Ustilaginomycotina</taxon>
        <taxon>Exobasidiomycetes</taxon>
        <taxon>Entylomatales</taxon>
        <taxon>Entylomatales incertae sedis</taxon>
        <taxon>Tilletiopsis</taxon>
    </lineage>
</organism>
<feature type="signal peptide" evidence="1">
    <location>
        <begin position="1"/>
        <end position="20"/>
    </location>
</feature>
<name>A0A316ZH14_9BASI</name>
<keyword evidence="3" id="KW-1185">Reference proteome</keyword>
<dbReference type="RefSeq" id="XP_025599854.1">
    <property type="nucleotide sequence ID" value="XM_025739492.1"/>
</dbReference>
<sequence length="294" mass="32462">MRFSASALLVALACLSHAAASPVLAEQRDESAALSKRALDPNDPKYSFEWREDRSNPARCAHFPPGEFKAFDFGDCTAQLSMLRDRRSVIYNWAFDAIYADGSRVEHEPIRDFGRLAVSDPDYTTSGGQNYRTTQVEGDYISVHEFTNVCRNGAAPVSWQFYIVKPSGIQCANNGQNWFKSRQIAVTRGVSRPAQARITAARRTNDAGDYELSWAAVSGAASYSVILQTYTGGAGETSYYTTIRGRRVQAPSTSVTVSTGTRQVGRSRFFVVNVVNAQGVWSFTPSVNNYEGKW</sequence>
<evidence type="ECO:0000256" key="1">
    <source>
        <dbReference type="SAM" id="SignalP"/>
    </source>
</evidence>
<protein>
    <recommendedName>
        <fullName evidence="4">Fibronectin type-III domain-containing protein</fullName>
    </recommendedName>
</protein>
<keyword evidence="1" id="KW-0732">Signal</keyword>
<evidence type="ECO:0000313" key="2">
    <source>
        <dbReference type="EMBL" id="PWN99575.1"/>
    </source>
</evidence>
<accession>A0A316ZH14</accession>
<feature type="chain" id="PRO_5016400057" description="Fibronectin type-III domain-containing protein" evidence="1">
    <location>
        <begin position="21"/>
        <end position="294"/>
    </location>
</feature>
<evidence type="ECO:0000313" key="3">
    <source>
        <dbReference type="Proteomes" id="UP000245946"/>
    </source>
</evidence>
<dbReference type="EMBL" id="KZ819287">
    <property type="protein sequence ID" value="PWN99575.1"/>
    <property type="molecule type" value="Genomic_DNA"/>
</dbReference>
<dbReference type="OrthoDB" id="3523203at2759"/>
<gene>
    <name evidence="2" type="ORF">FA09DRAFT_211911</name>
</gene>
<proteinExistence type="predicted"/>
<reference evidence="2 3" key="1">
    <citation type="journal article" date="2018" name="Mol. Biol. Evol.">
        <title>Broad Genomic Sampling Reveals a Smut Pathogenic Ancestry of the Fungal Clade Ustilaginomycotina.</title>
        <authorList>
            <person name="Kijpornyongpan T."/>
            <person name="Mondo S.J."/>
            <person name="Barry K."/>
            <person name="Sandor L."/>
            <person name="Lee J."/>
            <person name="Lipzen A."/>
            <person name="Pangilinan J."/>
            <person name="LaButti K."/>
            <person name="Hainaut M."/>
            <person name="Henrissat B."/>
            <person name="Grigoriev I.V."/>
            <person name="Spatafora J.W."/>
            <person name="Aime M.C."/>
        </authorList>
    </citation>
    <scope>NUCLEOTIDE SEQUENCE [LARGE SCALE GENOMIC DNA]</scope>
    <source>
        <strain evidence="2 3">MCA 4186</strain>
    </source>
</reference>
<dbReference type="Proteomes" id="UP000245946">
    <property type="component" value="Unassembled WGS sequence"/>
</dbReference>
<dbReference type="GeneID" id="37267038"/>
<evidence type="ECO:0008006" key="4">
    <source>
        <dbReference type="Google" id="ProtNLM"/>
    </source>
</evidence>